<feature type="compositionally biased region" description="Basic residues" evidence="1">
    <location>
        <begin position="104"/>
        <end position="113"/>
    </location>
</feature>
<evidence type="ECO:0000256" key="1">
    <source>
        <dbReference type="SAM" id="MobiDB-lite"/>
    </source>
</evidence>
<protein>
    <submittedName>
        <fullName evidence="2">Uncharacterized protein</fullName>
    </submittedName>
</protein>
<gene>
    <name evidence="2" type="ORF">WMY93_023631</name>
</gene>
<name>A0AAW0NFC1_9GOBI</name>
<feature type="compositionally biased region" description="Basic and acidic residues" evidence="1">
    <location>
        <begin position="83"/>
        <end position="103"/>
    </location>
</feature>
<keyword evidence="3" id="KW-1185">Reference proteome</keyword>
<comment type="caution">
    <text evidence="2">The sequence shown here is derived from an EMBL/GenBank/DDBJ whole genome shotgun (WGS) entry which is preliminary data.</text>
</comment>
<dbReference type="AlphaFoldDB" id="A0AAW0NFC1"/>
<sequence length="131" mass="14503">MAPCVLNKQGGLGSSFSDGFMLSYPYTGPCFPIKPVKLLLLLLSGLELIFPSASKSVHGLVRVFVYLQSTHFCMGRYLEGSEDSPHPSLTEREMESGTMWKRDGGRHRKRRLKRAEDKAEEHCSAASSPVA</sequence>
<proteinExistence type="predicted"/>
<evidence type="ECO:0000313" key="2">
    <source>
        <dbReference type="EMBL" id="KAK7891668.1"/>
    </source>
</evidence>
<dbReference type="EMBL" id="JBBPFD010000017">
    <property type="protein sequence ID" value="KAK7891668.1"/>
    <property type="molecule type" value="Genomic_DNA"/>
</dbReference>
<reference evidence="3" key="1">
    <citation type="submission" date="2024-04" db="EMBL/GenBank/DDBJ databases">
        <title>Salinicola lusitanus LLJ914,a marine bacterium isolated from the Okinawa Trough.</title>
        <authorList>
            <person name="Li J."/>
        </authorList>
    </citation>
    <scope>NUCLEOTIDE SEQUENCE [LARGE SCALE GENOMIC DNA]</scope>
</reference>
<evidence type="ECO:0000313" key="3">
    <source>
        <dbReference type="Proteomes" id="UP001460270"/>
    </source>
</evidence>
<feature type="region of interest" description="Disordered" evidence="1">
    <location>
        <begin position="78"/>
        <end position="131"/>
    </location>
</feature>
<feature type="compositionally biased region" description="Basic and acidic residues" evidence="1">
    <location>
        <begin position="114"/>
        <end position="123"/>
    </location>
</feature>
<organism evidence="2 3">
    <name type="scientific">Mugilogobius chulae</name>
    <name type="common">yellowstripe goby</name>
    <dbReference type="NCBI Taxonomy" id="88201"/>
    <lineage>
        <taxon>Eukaryota</taxon>
        <taxon>Metazoa</taxon>
        <taxon>Chordata</taxon>
        <taxon>Craniata</taxon>
        <taxon>Vertebrata</taxon>
        <taxon>Euteleostomi</taxon>
        <taxon>Actinopterygii</taxon>
        <taxon>Neopterygii</taxon>
        <taxon>Teleostei</taxon>
        <taxon>Neoteleostei</taxon>
        <taxon>Acanthomorphata</taxon>
        <taxon>Gobiaria</taxon>
        <taxon>Gobiiformes</taxon>
        <taxon>Gobioidei</taxon>
        <taxon>Gobiidae</taxon>
        <taxon>Gobionellinae</taxon>
        <taxon>Mugilogobius</taxon>
    </lineage>
</organism>
<dbReference type="Proteomes" id="UP001460270">
    <property type="component" value="Unassembled WGS sequence"/>
</dbReference>
<accession>A0AAW0NFC1</accession>